<evidence type="ECO:0000256" key="1">
    <source>
        <dbReference type="ARBA" id="ARBA00004604"/>
    </source>
</evidence>
<dbReference type="GO" id="GO:0032040">
    <property type="term" value="C:small-subunit processome"/>
    <property type="evidence" value="ECO:0007669"/>
    <property type="project" value="InterPro"/>
</dbReference>
<dbReference type="PANTHER" id="PTHR12416">
    <property type="entry name" value="RRNA-PROCESSING PROTEIN UTP23 HOMOLOG"/>
    <property type="match status" value="1"/>
</dbReference>
<dbReference type="FunFam" id="3.40.50.1010:FF:000006">
    <property type="entry name" value="rRNA-processing protein UTP23 homolog"/>
    <property type="match status" value="1"/>
</dbReference>
<comment type="similarity">
    <text evidence="6">Belongs to the UTP23/FCF1 family. UTP23 subfamily.</text>
</comment>
<proteinExistence type="inferred from homology"/>
<feature type="compositionally biased region" description="Polar residues" evidence="8">
    <location>
        <begin position="211"/>
        <end position="243"/>
    </location>
</feature>
<evidence type="ECO:0000256" key="2">
    <source>
        <dbReference type="ARBA" id="ARBA00022517"/>
    </source>
</evidence>
<dbReference type="Proteomes" id="UP000245383">
    <property type="component" value="Unassembled WGS sequence"/>
</dbReference>
<dbReference type="SUPFAM" id="SSF88723">
    <property type="entry name" value="PIN domain-like"/>
    <property type="match status" value="1"/>
</dbReference>
<comment type="caution">
    <text evidence="10">The sequence shown here is derived from an EMBL/GenBank/DDBJ whole genome shotgun (WGS) entry which is preliminary data.</text>
</comment>
<keyword evidence="3" id="KW-0698">rRNA processing</keyword>
<evidence type="ECO:0000256" key="7">
    <source>
        <dbReference type="ARBA" id="ARBA00076388"/>
    </source>
</evidence>
<dbReference type="OrthoDB" id="25675at2759"/>
<dbReference type="InterPro" id="IPR006984">
    <property type="entry name" value="Fcf1/UTP23"/>
</dbReference>
<evidence type="ECO:0000256" key="3">
    <source>
        <dbReference type="ARBA" id="ARBA00022552"/>
    </source>
</evidence>
<evidence type="ECO:0000313" key="10">
    <source>
        <dbReference type="EMBL" id="PVU89598.1"/>
    </source>
</evidence>
<comment type="subcellular location">
    <subcellularLocation>
        <location evidence="1">Nucleus</location>
        <location evidence="1">Nucleolus</location>
    </subcellularLocation>
</comment>
<dbReference type="AlphaFoldDB" id="A0A2T9YB78"/>
<accession>A0A2T9YB78</accession>
<evidence type="ECO:0000256" key="8">
    <source>
        <dbReference type="SAM" id="MobiDB-lite"/>
    </source>
</evidence>
<keyword evidence="4" id="KW-0539">Nucleus</keyword>
<organism evidence="10 11">
    <name type="scientific">Smittium simulii</name>
    <dbReference type="NCBI Taxonomy" id="133385"/>
    <lineage>
        <taxon>Eukaryota</taxon>
        <taxon>Fungi</taxon>
        <taxon>Fungi incertae sedis</taxon>
        <taxon>Zoopagomycota</taxon>
        <taxon>Kickxellomycotina</taxon>
        <taxon>Harpellomycetes</taxon>
        <taxon>Harpellales</taxon>
        <taxon>Legeriomycetaceae</taxon>
        <taxon>Smittium</taxon>
    </lineage>
</organism>
<protein>
    <recommendedName>
        <fullName evidence="7">U three protein 23</fullName>
    </recommendedName>
</protein>
<name>A0A2T9YB78_9FUNG</name>
<evidence type="ECO:0000256" key="4">
    <source>
        <dbReference type="ARBA" id="ARBA00023242"/>
    </source>
</evidence>
<feature type="domain" description="UTP23 sensor motif region" evidence="9">
    <location>
        <begin position="192"/>
        <end position="210"/>
    </location>
</feature>
<comment type="function">
    <text evidence="5">Involved in rRNA-processing and ribosome biogenesis.</text>
</comment>
<keyword evidence="2" id="KW-0690">Ribosome biogenesis</keyword>
<evidence type="ECO:0000256" key="5">
    <source>
        <dbReference type="ARBA" id="ARBA00037300"/>
    </source>
</evidence>
<sequence length="263" mass="29838">MRVKRAKQYQKNMNVYVNNFKFREPFQVLINSDIIKTSLEAKLPLVEQLTKAVGPVKMLISNCSLQDLRNEDGSMIGAVVLARKFERRRCSHTTPVPGIQCIEEIIGTENINNYCVAVQDQTLRSKLRKIHGIPLFHINRSTLILEPISTSTKDKVKSIEQNKLSISKDEIQRLNSVSMKNEPAEQKNLIFKKFKKPKGPNPLSVKKSKSAKQTSLYNQSGNDAKESTTANNHKNPTLPSVSTLDAEKKKRKRKRSHSKSNNL</sequence>
<dbReference type="InterPro" id="IPR029060">
    <property type="entry name" value="PIN-like_dom_sf"/>
</dbReference>
<feature type="compositionally biased region" description="Basic residues" evidence="8">
    <location>
        <begin position="249"/>
        <end position="263"/>
    </location>
</feature>
<dbReference type="EMBL" id="MBFR01000306">
    <property type="protein sequence ID" value="PVU89598.1"/>
    <property type="molecule type" value="Genomic_DNA"/>
</dbReference>
<keyword evidence="11" id="KW-1185">Reference proteome</keyword>
<feature type="region of interest" description="Disordered" evidence="8">
    <location>
        <begin position="194"/>
        <end position="263"/>
    </location>
</feature>
<dbReference type="Pfam" id="PF24779">
    <property type="entry name" value="UTP23_sensor"/>
    <property type="match status" value="1"/>
</dbReference>
<reference evidence="10 11" key="1">
    <citation type="journal article" date="2018" name="MBio">
        <title>Comparative Genomics Reveals the Core Gene Toolbox for the Fungus-Insect Symbiosis.</title>
        <authorList>
            <person name="Wang Y."/>
            <person name="Stata M."/>
            <person name="Wang W."/>
            <person name="Stajich J.E."/>
            <person name="White M.M."/>
            <person name="Moncalvo J.M."/>
        </authorList>
    </citation>
    <scope>NUCLEOTIDE SEQUENCE [LARGE SCALE GENOMIC DNA]</scope>
    <source>
        <strain evidence="10 11">SWE-8-4</strain>
    </source>
</reference>
<dbReference type="Gene3D" id="3.40.50.1010">
    <property type="entry name" value="5'-nuclease"/>
    <property type="match status" value="1"/>
</dbReference>
<evidence type="ECO:0000259" key="9">
    <source>
        <dbReference type="Pfam" id="PF24779"/>
    </source>
</evidence>
<dbReference type="STRING" id="133385.A0A2T9YB78"/>
<evidence type="ECO:0000256" key="6">
    <source>
        <dbReference type="ARBA" id="ARBA00038503"/>
    </source>
</evidence>
<evidence type="ECO:0000313" key="11">
    <source>
        <dbReference type="Proteomes" id="UP000245383"/>
    </source>
</evidence>
<dbReference type="InterPro" id="IPR057776">
    <property type="entry name" value="UTP23_sensor"/>
</dbReference>
<dbReference type="Pfam" id="PF04900">
    <property type="entry name" value="Fcf1"/>
    <property type="match status" value="1"/>
</dbReference>
<dbReference type="GO" id="GO:0006364">
    <property type="term" value="P:rRNA processing"/>
    <property type="evidence" value="ECO:0007669"/>
    <property type="project" value="UniProtKB-KW"/>
</dbReference>
<gene>
    <name evidence="10" type="ORF">BB561_005270</name>
</gene>